<dbReference type="EMBL" id="BKZW01000004">
    <property type="protein sequence ID" value="GER91633.1"/>
    <property type="molecule type" value="Genomic_DNA"/>
</dbReference>
<evidence type="ECO:0000313" key="2">
    <source>
        <dbReference type="EMBL" id="GER91633.1"/>
    </source>
</evidence>
<protein>
    <submittedName>
        <fullName evidence="2">Uncharacterized protein</fullName>
    </submittedName>
</protein>
<dbReference type="AlphaFoldDB" id="A0A5J4KVV6"/>
<dbReference type="Gene3D" id="2.60.120.260">
    <property type="entry name" value="Galactose-binding domain-like"/>
    <property type="match status" value="1"/>
</dbReference>
<reference evidence="2 3" key="1">
    <citation type="submission" date="2019-10" db="EMBL/GenBank/DDBJ databases">
        <title>Dictyobacter vulcani sp. nov., within the class Ktedonobacteria, isolated from soil of volcanic Mt. Zao.</title>
        <authorList>
            <person name="Zheng Y."/>
            <person name="Wang C.M."/>
            <person name="Sakai Y."/>
            <person name="Abe K."/>
            <person name="Yokota A."/>
            <person name="Yabe S."/>
        </authorList>
    </citation>
    <scope>NUCLEOTIDE SEQUENCE [LARGE SCALE GENOMIC DNA]</scope>
    <source>
        <strain evidence="2 3">W12</strain>
    </source>
</reference>
<dbReference type="RefSeq" id="WP_151759254.1">
    <property type="nucleotide sequence ID" value="NZ_BKZW01000004.1"/>
</dbReference>
<dbReference type="Proteomes" id="UP000326912">
    <property type="component" value="Unassembled WGS sequence"/>
</dbReference>
<proteinExistence type="predicted"/>
<feature type="compositionally biased region" description="Basic and acidic residues" evidence="1">
    <location>
        <begin position="54"/>
        <end position="64"/>
    </location>
</feature>
<keyword evidence="3" id="KW-1185">Reference proteome</keyword>
<evidence type="ECO:0000313" key="3">
    <source>
        <dbReference type="Proteomes" id="UP000326912"/>
    </source>
</evidence>
<feature type="region of interest" description="Disordered" evidence="1">
    <location>
        <begin position="30"/>
        <end position="64"/>
    </location>
</feature>
<name>A0A5J4KVV6_9CHLR</name>
<gene>
    <name evidence="2" type="ORF">KDW_57950</name>
</gene>
<accession>A0A5J4KVV6</accession>
<organism evidence="2 3">
    <name type="scientific">Dictyobacter vulcani</name>
    <dbReference type="NCBI Taxonomy" id="2607529"/>
    <lineage>
        <taxon>Bacteria</taxon>
        <taxon>Bacillati</taxon>
        <taxon>Chloroflexota</taxon>
        <taxon>Ktedonobacteria</taxon>
        <taxon>Ktedonobacterales</taxon>
        <taxon>Dictyobacteraceae</taxon>
        <taxon>Dictyobacter</taxon>
    </lineage>
</organism>
<comment type="caution">
    <text evidence="2">The sequence shown here is derived from an EMBL/GenBank/DDBJ whole genome shotgun (WGS) entry which is preliminary data.</text>
</comment>
<evidence type="ECO:0000256" key="1">
    <source>
        <dbReference type="SAM" id="MobiDB-lite"/>
    </source>
</evidence>
<sequence>MRLQSVTIPALTISGWYDLFLLNDLYHYDPHNPVPTRGGKNIDPKQQGNPGPFDQREIEDERER</sequence>